<evidence type="ECO:0000313" key="3">
    <source>
        <dbReference type="Proteomes" id="UP001549920"/>
    </source>
</evidence>
<evidence type="ECO:0000313" key="2">
    <source>
        <dbReference type="EMBL" id="KAL0861270.1"/>
    </source>
</evidence>
<protein>
    <recommendedName>
        <fullName evidence="1">Retrotransposon gag domain-containing protein</fullName>
    </recommendedName>
</protein>
<dbReference type="Pfam" id="PF03732">
    <property type="entry name" value="Retrotrans_gag"/>
    <property type="match status" value="1"/>
</dbReference>
<dbReference type="InterPro" id="IPR005162">
    <property type="entry name" value="Retrotrans_gag_dom"/>
</dbReference>
<comment type="caution">
    <text evidence="2">The sequence shown here is derived from an EMBL/GenBank/DDBJ whole genome shotgun (WGS) entry which is preliminary data.</text>
</comment>
<keyword evidence="3" id="KW-1185">Reference proteome</keyword>
<feature type="domain" description="Retrotransposon gag" evidence="1">
    <location>
        <begin position="67"/>
        <end position="151"/>
    </location>
</feature>
<proteinExistence type="predicted"/>
<evidence type="ECO:0000259" key="1">
    <source>
        <dbReference type="Pfam" id="PF03732"/>
    </source>
</evidence>
<sequence>MGVNLSEEQFSQLLATLNNRRSTLASCKASFDGTKNSEVVEAFLAAVRIFKKNETISDADALDGLPLLLHGEATVWWQGVKGKTTSWSEFEKQLRENFAPRTPECLIYNEIISEKQGEQDTASFIARKRMLFSQLPTEEQFKEKQQMDLIYGLLHLKIRDKVPRDSVQSFEDLIRDAKGAEQVLMEKGNLDSIQKK</sequence>
<gene>
    <name evidence="2" type="ORF">ABMA27_008831</name>
</gene>
<dbReference type="EMBL" id="JBEUOH010000023">
    <property type="protein sequence ID" value="KAL0861270.1"/>
    <property type="molecule type" value="Genomic_DNA"/>
</dbReference>
<dbReference type="Proteomes" id="UP001549920">
    <property type="component" value="Unassembled WGS sequence"/>
</dbReference>
<organism evidence="2 3">
    <name type="scientific">Loxostege sticticalis</name>
    <name type="common">Beet webworm moth</name>
    <dbReference type="NCBI Taxonomy" id="481309"/>
    <lineage>
        <taxon>Eukaryota</taxon>
        <taxon>Metazoa</taxon>
        <taxon>Ecdysozoa</taxon>
        <taxon>Arthropoda</taxon>
        <taxon>Hexapoda</taxon>
        <taxon>Insecta</taxon>
        <taxon>Pterygota</taxon>
        <taxon>Neoptera</taxon>
        <taxon>Endopterygota</taxon>
        <taxon>Lepidoptera</taxon>
        <taxon>Glossata</taxon>
        <taxon>Ditrysia</taxon>
        <taxon>Pyraloidea</taxon>
        <taxon>Crambidae</taxon>
        <taxon>Pyraustinae</taxon>
        <taxon>Loxostege</taxon>
    </lineage>
</organism>
<name>A0ABR3H9H0_LOXSC</name>
<accession>A0ABR3H9H0</accession>
<reference evidence="2 3" key="1">
    <citation type="submission" date="2024-06" db="EMBL/GenBank/DDBJ databases">
        <title>A chromosome-level genome assembly of beet webworm, Loxostege sticticalis.</title>
        <authorList>
            <person name="Zhang Y."/>
        </authorList>
    </citation>
    <scope>NUCLEOTIDE SEQUENCE [LARGE SCALE GENOMIC DNA]</scope>
    <source>
        <strain evidence="2">AQ026</strain>
        <tissue evidence="2">Whole body</tissue>
    </source>
</reference>